<evidence type="ECO:0008006" key="3">
    <source>
        <dbReference type="Google" id="ProtNLM"/>
    </source>
</evidence>
<protein>
    <recommendedName>
        <fullName evidence="3">BTB domain-containing protein</fullName>
    </recommendedName>
</protein>
<dbReference type="PANTHER" id="PTHR24413">
    <property type="entry name" value="SPECKLE-TYPE POZ PROTEIN"/>
    <property type="match status" value="1"/>
</dbReference>
<name>A0AAD4DHM5_9FUNG</name>
<keyword evidence="2" id="KW-1185">Reference proteome</keyword>
<dbReference type="EMBL" id="JAAAIL010000204">
    <property type="protein sequence ID" value="KAG0278330.1"/>
    <property type="molecule type" value="Genomic_DNA"/>
</dbReference>
<dbReference type="Proteomes" id="UP001194580">
    <property type="component" value="Unassembled WGS sequence"/>
</dbReference>
<dbReference type="SUPFAM" id="SSF54695">
    <property type="entry name" value="POZ domain"/>
    <property type="match status" value="1"/>
</dbReference>
<gene>
    <name evidence="1" type="ORF">BGZ95_004247</name>
</gene>
<evidence type="ECO:0000313" key="2">
    <source>
        <dbReference type="Proteomes" id="UP001194580"/>
    </source>
</evidence>
<dbReference type="Gene3D" id="3.30.710.10">
    <property type="entry name" value="Potassium Channel Kv1.1, Chain A"/>
    <property type="match status" value="1"/>
</dbReference>
<dbReference type="AlphaFoldDB" id="A0AAD4DHM5"/>
<accession>A0AAD4DHM5</accession>
<proteinExistence type="predicted"/>
<evidence type="ECO:0000313" key="1">
    <source>
        <dbReference type="EMBL" id="KAG0278330.1"/>
    </source>
</evidence>
<organism evidence="1 2">
    <name type="scientific">Linnemannia exigua</name>
    <dbReference type="NCBI Taxonomy" id="604196"/>
    <lineage>
        <taxon>Eukaryota</taxon>
        <taxon>Fungi</taxon>
        <taxon>Fungi incertae sedis</taxon>
        <taxon>Mucoromycota</taxon>
        <taxon>Mortierellomycotina</taxon>
        <taxon>Mortierellomycetes</taxon>
        <taxon>Mortierellales</taxon>
        <taxon>Mortierellaceae</taxon>
        <taxon>Linnemannia</taxon>
    </lineage>
</organism>
<sequence length="386" mass="42933">MVSHLEVTLAINAPLLEKSGTNKTIVINSADNKSDSEWTVTLTRLDSALLVSVKRTSSSENKILTPFKSWHIIPRSEANPILSILVDEQQLQSHHHPIHGKVDAEKVTGVHNYDFDIVLSADKGLIRRTAPTHCNHKELIALLLKDVTLTNVCFTIPSIAEGQSITCLWAHRSAFSSHKKFLELIAKGDEVIQDKNNTECAMTAQDLAVVIAKGGSTPVRVDKVAMSTFCVLLYYIYMGVVNLKLHTCQVFSGCQSIRGCPVDGPSFSIFTLSDIEGEEGQDGVPFHLDVKWEDLMEAADVYEISDLKRLCRRGIIKGLDKTNAVDILFGKTGRDPEIKQAAVEYIVENLDAIFEETGDPFDRHRQHPEHHSLLVKLMRLKAKQTC</sequence>
<reference evidence="1" key="1">
    <citation type="journal article" date="2020" name="Fungal Divers.">
        <title>Resolving the Mortierellaceae phylogeny through synthesis of multi-gene phylogenetics and phylogenomics.</title>
        <authorList>
            <person name="Vandepol N."/>
            <person name="Liber J."/>
            <person name="Desiro A."/>
            <person name="Na H."/>
            <person name="Kennedy M."/>
            <person name="Barry K."/>
            <person name="Grigoriev I.V."/>
            <person name="Miller A.N."/>
            <person name="O'Donnell K."/>
            <person name="Stajich J.E."/>
            <person name="Bonito G."/>
        </authorList>
    </citation>
    <scope>NUCLEOTIDE SEQUENCE</scope>
    <source>
        <strain evidence="1">NRRL 28262</strain>
    </source>
</reference>
<comment type="caution">
    <text evidence="1">The sequence shown here is derived from an EMBL/GenBank/DDBJ whole genome shotgun (WGS) entry which is preliminary data.</text>
</comment>
<dbReference type="InterPro" id="IPR011333">
    <property type="entry name" value="SKP1/BTB/POZ_sf"/>
</dbReference>